<dbReference type="RefSeq" id="WP_184259102.1">
    <property type="nucleotide sequence ID" value="NZ_JACHIO010000021.1"/>
</dbReference>
<protein>
    <submittedName>
        <fullName evidence="2">Uncharacterized protein YdeI (YjbR/CyaY-like superfamily)</fullName>
    </submittedName>
</protein>
<evidence type="ECO:0000313" key="2">
    <source>
        <dbReference type="EMBL" id="MBB5065963.1"/>
    </source>
</evidence>
<evidence type="ECO:0000313" key="3">
    <source>
        <dbReference type="Proteomes" id="UP000584867"/>
    </source>
</evidence>
<name>A0A7W7ZTS0_9BACT</name>
<dbReference type="Pfam" id="PF13376">
    <property type="entry name" value="OmdA"/>
    <property type="match status" value="1"/>
</dbReference>
<evidence type="ECO:0000259" key="1">
    <source>
        <dbReference type="Pfam" id="PF08818"/>
    </source>
</evidence>
<comment type="caution">
    <text evidence="2">The sequence shown here is derived from an EMBL/GenBank/DDBJ whole genome shotgun (WGS) entry which is preliminary data.</text>
</comment>
<dbReference type="Gene3D" id="3.90.1150.200">
    <property type="match status" value="1"/>
</dbReference>
<dbReference type="InterPro" id="IPR014922">
    <property type="entry name" value="YdhG-like"/>
</dbReference>
<dbReference type="SUPFAM" id="SSF159888">
    <property type="entry name" value="YdhG-like"/>
    <property type="match status" value="1"/>
</dbReference>
<dbReference type="Pfam" id="PF08818">
    <property type="entry name" value="DUF1801"/>
    <property type="match status" value="1"/>
</dbReference>
<proteinExistence type="predicted"/>
<dbReference type="Proteomes" id="UP000584867">
    <property type="component" value="Unassembled WGS sequence"/>
</dbReference>
<dbReference type="EMBL" id="JACHIO010000021">
    <property type="protein sequence ID" value="MBB5065963.1"/>
    <property type="molecule type" value="Genomic_DNA"/>
</dbReference>
<reference evidence="2 3" key="1">
    <citation type="submission" date="2020-08" db="EMBL/GenBank/DDBJ databases">
        <title>Genomic Encyclopedia of Type Strains, Phase IV (KMG-V): Genome sequencing to study the core and pangenomes of soil and plant-associated prokaryotes.</title>
        <authorList>
            <person name="Whitman W."/>
        </authorList>
    </citation>
    <scope>NUCLEOTIDE SEQUENCE [LARGE SCALE GENOMIC DNA]</scope>
    <source>
        <strain evidence="2 3">X5P3</strain>
    </source>
</reference>
<gene>
    <name evidence="2" type="ORF">HDF15_004333</name>
</gene>
<dbReference type="AlphaFoldDB" id="A0A7W7ZTS0"/>
<feature type="domain" description="YdhG-like" evidence="1">
    <location>
        <begin position="20"/>
        <end position="114"/>
    </location>
</feature>
<sequence length="206" mass="22795">MPTVNAAVDAYIAKSAPFAQPILTHLREVMHEAAPELEEVMKWSRPFFMYRGVILGNLSAFKEHCSFGLWGAEIAEILRADGVASSEGMGTFGRIASMADLPPRRKLVGYVKQAAMMIAGGTRTKSMPSRPRVAKAAVEVPEALVAALKKNKAAAKHFEALSPSCRREYSEWIADAKREETRDKRVATALEWIAEGKSRNWKYEKG</sequence>
<organism evidence="2 3">
    <name type="scientific">Granulicella mallensis</name>
    <dbReference type="NCBI Taxonomy" id="940614"/>
    <lineage>
        <taxon>Bacteria</taxon>
        <taxon>Pseudomonadati</taxon>
        <taxon>Acidobacteriota</taxon>
        <taxon>Terriglobia</taxon>
        <taxon>Terriglobales</taxon>
        <taxon>Acidobacteriaceae</taxon>
        <taxon>Granulicella</taxon>
    </lineage>
</organism>
<accession>A0A7W7ZTS0</accession>